<evidence type="ECO:0000256" key="4">
    <source>
        <dbReference type="ARBA" id="ARBA00022525"/>
    </source>
</evidence>
<keyword evidence="4" id="KW-0964">Secreted</keyword>
<proteinExistence type="inferred from homology"/>
<dbReference type="GO" id="GO:0005125">
    <property type="term" value="F:cytokine activity"/>
    <property type="evidence" value="ECO:0007669"/>
    <property type="project" value="UniProtKB-KW"/>
</dbReference>
<evidence type="ECO:0000256" key="8">
    <source>
        <dbReference type="SAM" id="SignalP"/>
    </source>
</evidence>
<dbReference type="SUPFAM" id="SSF47266">
    <property type="entry name" value="4-helical cytokines"/>
    <property type="match status" value="1"/>
</dbReference>
<dbReference type="Gene3D" id="1.20.1250.10">
    <property type="match status" value="1"/>
</dbReference>
<evidence type="ECO:0000256" key="3">
    <source>
        <dbReference type="ARBA" id="ARBA00022514"/>
    </source>
</evidence>
<sequence>MAHTVLWRIIFISCLIPLISSQDCKWLHPKQEYLSKQILQTFNQMSSLELSFGFCPQNVTELPNIDDLYNITQVEEAATTVREVFNQTIWFYKKHHTDLQCQEKAWERLQALLHYVQNLLDDCIPEDAENSELTHKVSDYFNILEKNDSKCAHNMVHINIKKNLQLASHLSSTMRRRRLLK</sequence>
<dbReference type="PANTHER" id="PTHR11691">
    <property type="entry name" value="TYPE I INTERFERON"/>
    <property type="match status" value="1"/>
</dbReference>
<keyword evidence="3" id="KW-0202">Cytokine</keyword>
<dbReference type="AlphaFoldDB" id="A0A8C5MKP0"/>
<dbReference type="Proteomes" id="UP000694569">
    <property type="component" value="Unplaced"/>
</dbReference>
<organism evidence="9 10">
    <name type="scientific">Leptobrachium leishanense</name>
    <name type="common">Leishan spiny toad</name>
    <dbReference type="NCBI Taxonomy" id="445787"/>
    <lineage>
        <taxon>Eukaryota</taxon>
        <taxon>Metazoa</taxon>
        <taxon>Chordata</taxon>
        <taxon>Craniata</taxon>
        <taxon>Vertebrata</taxon>
        <taxon>Euteleostomi</taxon>
        <taxon>Amphibia</taxon>
        <taxon>Batrachia</taxon>
        <taxon>Anura</taxon>
        <taxon>Pelobatoidea</taxon>
        <taxon>Megophryidae</taxon>
        <taxon>Leptobrachium</taxon>
    </lineage>
</organism>
<dbReference type="PANTHER" id="PTHR11691:SF73">
    <property type="entry name" value="INTERFERON BETA"/>
    <property type="match status" value="1"/>
</dbReference>
<evidence type="ECO:0000256" key="6">
    <source>
        <dbReference type="ARBA" id="ARBA00023118"/>
    </source>
</evidence>
<feature type="chain" id="PRO_5034667226" evidence="8">
    <location>
        <begin position="22"/>
        <end position="181"/>
    </location>
</feature>
<keyword evidence="6" id="KW-0051">Antiviral defense</keyword>
<dbReference type="Ensembl" id="ENSLLET00000016303.1">
    <property type="protein sequence ID" value="ENSLLEP00000015701.1"/>
    <property type="gene ID" value="ENSLLEG00000009921.1"/>
</dbReference>
<comment type="similarity">
    <text evidence="2">Belongs to the alpha/beta interferon family.</text>
</comment>
<dbReference type="InterPro" id="IPR000471">
    <property type="entry name" value="Interferon_alpha/beta/delta"/>
</dbReference>
<reference evidence="9" key="2">
    <citation type="submission" date="2025-09" db="UniProtKB">
        <authorList>
            <consortium name="Ensembl"/>
        </authorList>
    </citation>
    <scope>IDENTIFICATION</scope>
</reference>
<keyword evidence="10" id="KW-1185">Reference proteome</keyword>
<feature type="signal peptide" evidence="8">
    <location>
        <begin position="1"/>
        <end position="21"/>
    </location>
</feature>
<dbReference type="OrthoDB" id="8922121at2759"/>
<dbReference type="InterPro" id="IPR009079">
    <property type="entry name" value="4_helix_cytokine-like_core"/>
</dbReference>
<evidence type="ECO:0000256" key="5">
    <source>
        <dbReference type="ARBA" id="ARBA00022729"/>
    </source>
</evidence>
<dbReference type="GO" id="GO:0051607">
    <property type="term" value="P:defense response to virus"/>
    <property type="evidence" value="ECO:0007669"/>
    <property type="project" value="UniProtKB-KW"/>
</dbReference>
<protein>
    <submittedName>
        <fullName evidence="9">Uncharacterized protein</fullName>
    </submittedName>
</protein>
<dbReference type="GO" id="GO:0005126">
    <property type="term" value="F:cytokine receptor binding"/>
    <property type="evidence" value="ECO:0007669"/>
    <property type="project" value="InterPro"/>
</dbReference>
<comment type="subcellular location">
    <subcellularLocation>
        <location evidence="1">Secreted</location>
    </subcellularLocation>
</comment>
<accession>A0A8C5MKP0</accession>
<evidence type="ECO:0000256" key="2">
    <source>
        <dbReference type="ARBA" id="ARBA00011033"/>
    </source>
</evidence>
<evidence type="ECO:0000313" key="9">
    <source>
        <dbReference type="Ensembl" id="ENSLLEP00000015701.1"/>
    </source>
</evidence>
<reference evidence="9" key="1">
    <citation type="submission" date="2025-08" db="UniProtKB">
        <authorList>
            <consortium name="Ensembl"/>
        </authorList>
    </citation>
    <scope>IDENTIFICATION</scope>
</reference>
<evidence type="ECO:0000256" key="1">
    <source>
        <dbReference type="ARBA" id="ARBA00004613"/>
    </source>
</evidence>
<dbReference type="Pfam" id="PF00143">
    <property type="entry name" value="Interferon"/>
    <property type="match status" value="1"/>
</dbReference>
<keyword evidence="7" id="KW-1015">Disulfide bond</keyword>
<keyword evidence="5 8" id="KW-0732">Signal</keyword>
<dbReference type="GeneTree" id="ENSGT01010000228657"/>
<evidence type="ECO:0000256" key="7">
    <source>
        <dbReference type="ARBA" id="ARBA00023157"/>
    </source>
</evidence>
<name>A0A8C5MKP0_9ANUR</name>
<evidence type="ECO:0000313" key="10">
    <source>
        <dbReference type="Proteomes" id="UP000694569"/>
    </source>
</evidence>
<dbReference type="GO" id="GO:0006955">
    <property type="term" value="P:immune response"/>
    <property type="evidence" value="ECO:0007669"/>
    <property type="project" value="UniProtKB-ARBA"/>
</dbReference>
<dbReference type="GO" id="GO:0005615">
    <property type="term" value="C:extracellular space"/>
    <property type="evidence" value="ECO:0007669"/>
    <property type="project" value="UniProtKB-KW"/>
</dbReference>